<keyword evidence="2" id="KW-0812">Transmembrane</keyword>
<organism evidence="3 4">
    <name type="scientific">Streptomyces turgidiscabies (strain Car8)</name>
    <dbReference type="NCBI Taxonomy" id="698760"/>
    <lineage>
        <taxon>Bacteria</taxon>
        <taxon>Bacillati</taxon>
        <taxon>Actinomycetota</taxon>
        <taxon>Actinomycetes</taxon>
        <taxon>Kitasatosporales</taxon>
        <taxon>Streptomycetaceae</taxon>
        <taxon>Streptomyces</taxon>
    </lineage>
</organism>
<accession>L7EUQ1</accession>
<sequence length="150" mass="15902">MTTPPPQDQTPTTPATVPPAAPQQPYPPHQGAPFQGAPVPPPAPANRFSKKLLRIGVFIVVAIAIAGGKWYFGQSDAETTAVGACMHNDGSDTNADLNEVDCTSSDAQYKVVQKFDNTSDPDKCEAVTESTIAYYQQGGSHDVVLCLKEV</sequence>
<evidence type="ECO:0000313" key="3">
    <source>
        <dbReference type="EMBL" id="ELP62095.1"/>
    </source>
</evidence>
<dbReference type="RefSeq" id="WP_006383017.1">
    <property type="nucleotide sequence ID" value="NZ_AEJB01000634.1"/>
</dbReference>
<comment type="caution">
    <text evidence="3">The sequence shown here is derived from an EMBL/GenBank/DDBJ whole genome shotgun (WGS) entry which is preliminary data.</text>
</comment>
<gene>
    <name evidence="3" type="ORF">STRTUCAR8_05635</name>
</gene>
<protein>
    <submittedName>
        <fullName evidence="3">Uncharacterized protein</fullName>
    </submittedName>
</protein>
<feature type="transmembrane region" description="Helical" evidence="2">
    <location>
        <begin position="52"/>
        <end position="72"/>
    </location>
</feature>
<dbReference type="EMBL" id="AEJB01000634">
    <property type="protein sequence ID" value="ELP62095.1"/>
    <property type="molecule type" value="Genomic_DNA"/>
</dbReference>
<keyword evidence="2" id="KW-0472">Membrane</keyword>
<dbReference type="AlphaFoldDB" id="L7EUQ1"/>
<feature type="compositionally biased region" description="Pro residues" evidence="1">
    <location>
        <begin position="16"/>
        <end position="30"/>
    </location>
</feature>
<proteinExistence type="predicted"/>
<dbReference type="PATRIC" id="fig|698760.3.peg.8953"/>
<reference evidence="3 4" key="1">
    <citation type="journal article" date="2011" name="Plasmid">
        <title>Streptomyces turgidiscabies Car8 contains a modular pathogenicity island that shares virulence genes with other actinobacterial plant pathogens.</title>
        <authorList>
            <person name="Huguet-Tapia J.C."/>
            <person name="Badger J.H."/>
            <person name="Loria R."/>
            <person name="Pettis G.S."/>
        </authorList>
    </citation>
    <scope>NUCLEOTIDE SEQUENCE [LARGE SCALE GENOMIC DNA]</scope>
    <source>
        <strain evidence="3 4">Car8</strain>
    </source>
</reference>
<name>L7EUQ1_STRT8</name>
<dbReference type="GeneID" id="97399302"/>
<feature type="region of interest" description="Disordered" evidence="1">
    <location>
        <begin position="1"/>
        <end position="42"/>
    </location>
</feature>
<evidence type="ECO:0000256" key="1">
    <source>
        <dbReference type="SAM" id="MobiDB-lite"/>
    </source>
</evidence>
<dbReference type="Proteomes" id="UP000010931">
    <property type="component" value="Unassembled WGS sequence"/>
</dbReference>
<keyword evidence="2" id="KW-1133">Transmembrane helix</keyword>
<keyword evidence="4" id="KW-1185">Reference proteome</keyword>
<dbReference type="STRING" id="85558.T45_01306"/>
<evidence type="ECO:0000313" key="4">
    <source>
        <dbReference type="Proteomes" id="UP000010931"/>
    </source>
</evidence>
<evidence type="ECO:0000256" key="2">
    <source>
        <dbReference type="SAM" id="Phobius"/>
    </source>
</evidence>